<feature type="transmembrane region" description="Helical" evidence="2">
    <location>
        <begin position="20"/>
        <end position="39"/>
    </location>
</feature>
<dbReference type="HOGENOM" id="CLU_1874544_0_0_0"/>
<evidence type="ECO:0000256" key="1">
    <source>
        <dbReference type="SAM" id="MobiDB-lite"/>
    </source>
</evidence>
<accession>D7CRS1</accession>
<evidence type="ECO:0008006" key="5">
    <source>
        <dbReference type="Google" id="ProtNLM"/>
    </source>
</evidence>
<sequence>MSSETSSAFGRLFGTGLGARLFALIALVGGLHALLMLGLEVNRFLYTESEIRRLQGELSALRQEAEELRAVLRHRHDATFREQLARQQGFVYPDELRVVTRPQPRAQSDGGQGDGARGGAESAATPDPLPSADEAR</sequence>
<protein>
    <recommendedName>
        <fullName evidence="5">Septum formation initiator</fullName>
    </recommendedName>
</protein>
<keyword evidence="4" id="KW-1185">Reference proteome</keyword>
<keyword evidence="2" id="KW-0472">Membrane</keyword>
<evidence type="ECO:0000256" key="2">
    <source>
        <dbReference type="SAM" id="Phobius"/>
    </source>
</evidence>
<name>D7CRS1_TRURR</name>
<dbReference type="EMBL" id="CP002049">
    <property type="protein sequence ID" value="ADI15249.1"/>
    <property type="molecule type" value="Genomic_DNA"/>
</dbReference>
<reference evidence="4" key="1">
    <citation type="submission" date="2010-05" db="EMBL/GenBank/DDBJ databases">
        <title>The complete genome of Truepera radiovictris DSM 17093.</title>
        <authorList>
            <consortium name="US DOE Joint Genome Institute (JGI-PGF)"/>
            <person name="Lucas S."/>
            <person name="Copeland A."/>
            <person name="Lapidus A."/>
            <person name="Glavina del Rio T."/>
            <person name="Dalin E."/>
            <person name="Tice H."/>
            <person name="Bruce D."/>
            <person name="Goodwin L."/>
            <person name="Pitluck S."/>
            <person name="Kyrpides N."/>
            <person name="Mavromatis K."/>
            <person name="Ovchinnikova G."/>
            <person name="Munk A.C."/>
            <person name="Detter J.C."/>
            <person name="Han C."/>
            <person name="Tapia R."/>
            <person name="Land M."/>
            <person name="Hauser L."/>
            <person name="Markowitz V."/>
            <person name="Cheng J.-F."/>
            <person name="Hugenholtz P."/>
            <person name="Woyke T."/>
            <person name="Wu D."/>
            <person name="Tindall B."/>
            <person name="Pomrenke H.G."/>
            <person name="Brambilla E."/>
            <person name="Klenk H.-P."/>
            <person name="Eisen J.A."/>
        </authorList>
    </citation>
    <scope>NUCLEOTIDE SEQUENCE [LARGE SCALE GENOMIC DNA]</scope>
    <source>
        <strain evidence="4">DSM 17093 / CIP 108686 / LMG 22925 / RQ-24</strain>
    </source>
</reference>
<evidence type="ECO:0000313" key="4">
    <source>
        <dbReference type="Proteomes" id="UP000000379"/>
    </source>
</evidence>
<organism evidence="3 4">
    <name type="scientific">Truepera radiovictrix (strain DSM 17093 / CIP 108686 / LMG 22925 / RQ-24)</name>
    <dbReference type="NCBI Taxonomy" id="649638"/>
    <lineage>
        <taxon>Bacteria</taxon>
        <taxon>Thermotogati</taxon>
        <taxon>Deinococcota</taxon>
        <taxon>Deinococci</taxon>
        <taxon>Trueperales</taxon>
        <taxon>Trueperaceae</taxon>
        <taxon>Truepera</taxon>
    </lineage>
</organism>
<feature type="region of interest" description="Disordered" evidence="1">
    <location>
        <begin position="96"/>
        <end position="136"/>
    </location>
</feature>
<dbReference type="AlphaFoldDB" id="D7CRS1"/>
<keyword evidence="2" id="KW-1133">Transmembrane helix</keyword>
<keyword evidence="2" id="KW-0812">Transmembrane</keyword>
<reference evidence="3 4" key="2">
    <citation type="journal article" date="2011" name="Stand. Genomic Sci.">
        <title>Complete genome sequence of Truepera radiovictrix type strain (RQ-24).</title>
        <authorList>
            <person name="Ivanova N."/>
            <person name="Rohde C."/>
            <person name="Munk C."/>
            <person name="Nolan M."/>
            <person name="Lucas S."/>
            <person name="Del Rio T.G."/>
            <person name="Tice H."/>
            <person name="Deshpande S."/>
            <person name="Cheng J.F."/>
            <person name="Tapia R."/>
            <person name="Han C."/>
            <person name="Goodwin L."/>
            <person name="Pitluck S."/>
            <person name="Liolios K."/>
            <person name="Mavromatis K."/>
            <person name="Mikhailova N."/>
            <person name="Pati A."/>
            <person name="Chen A."/>
            <person name="Palaniappan K."/>
            <person name="Land M."/>
            <person name="Hauser L."/>
            <person name="Chang Y.J."/>
            <person name="Jeffries C.D."/>
            <person name="Brambilla E."/>
            <person name="Rohde M."/>
            <person name="Goker M."/>
            <person name="Tindall B.J."/>
            <person name="Woyke T."/>
            <person name="Bristow J."/>
            <person name="Eisen J.A."/>
            <person name="Markowitz V."/>
            <person name="Hugenholtz P."/>
            <person name="Kyrpides N.C."/>
            <person name="Klenk H.P."/>
            <person name="Lapidus A."/>
        </authorList>
    </citation>
    <scope>NUCLEOTIDE SEQUENCE [LARGE SCALE GENOMIC DNA]</scope>
    <source>
        <strain evidence="4">DSM 17093 / CIP 108686 / LMG 22925 / RQ-24</strain>
    </source>
</reference>
<dbReference type="Proteomes" id="UP000000379">
    <property type="component" value="Chromosome"/>
</dbReference>
<proteinExistence type="predicted"/>
<gene>
    <name evidence="3" type="ordered locus">Trad_2136</name>
</gene>
<dbReference type="eggNOG" id="COG2919">
    <property type="taxonomic scope" value="Bacteria"/>
</dbReference>
<dbReference type="STRING" id="649638.Trad_2136"/>
<dbReference type="KEGG" id="tra:Trad_2136"/>
<evidence type="ECO:0000313" key="3">
    <source>
        <dbReference type="EMBL" id="ADI15249.1"/>
    </source>
</evidence>